<evidence type="ECO:0000313" key="2">
    <source>
        <dbReference type="Proteomes" id="UP000269265"/>
    </source>
</evidence>
<reference evidence="1 2" key="1">
    <citation type="submission" date="2018-12" db="EMBL/GenBank/DDBJ databases">
        <title>The whole draft genome of Aquabacterium sp. SJQ9.</title>
        <authorList>
            <person name="Sun L."/>
            <person name="Gao X."/>
            <person name="Chen W."/>
            <person name="Huang K."/>
        </authorList>
    </citation>
    <scope>NUCLEOTIDE SEQUENCE [LARGE SCALE GENOMIC DNA]</scope>
    <source>
        <strain evidence="1 2">SJQ9</strain>
    </source>
</reference>
<organism evidence="1 2">
    <name type="scientific">Aquabacterium soli</name>
    <dbReference type="NCBI Taxonomy" id="2493092"/>
    <lineage>
        <taxon>Bacteria</taxon>
        <taxon>Pseudomonadati</taxon>
        <taxon>Pseudomonadota</taxon>
        <taxon>Betaproteobacteria</taxon>
        <taxon>Burkholderiales</taxon>
        <taxon>Aquabacterium</taxon>
    </lineage>
</organism>
<proteinExistence type="predicted"/>
<comment type="caution">
    <text evidence="1">The sequence shown here is derived from an EMBL/GenBank/DDBJ whole genome shotgun (WGS) entry which is preliminary data.</text>
</comment>
<name>A0A3R8RYE2_9BURK</name>
<keyword evidence="2" id="KW-1185">Reference proteome</keyword>
<dbReference type="RefSeq" id="WP_125245641.1">
    <property type="nucleotide sequence ID" value="NZ_RSED01000045.1"/>
</dbReference>
<dbReference type="OrthoDB" id="9256081at2"/>
<dbReference type="Proteomes" id="UP000269265">
    <property type="component" value="Unassembled WGS sequence"/>
</dbReference>
<evidence type="ECO:0000313" key="1">
    <source>
        <dbReference type="EMBL" id="RRR99899.1"/>
    </source>
</evidence>
<gene>
    <name evidence="1" type="ORF">EIP75_23615</name>
</gene>
<accession>A0A3R8RYE2</accession>
<protein>
    <submittedName>
        <fullName evidence="1">Uncharacterized protein</fullName>
    </submittedName>
</protein>
<dbReference type="EMBL" id="RSED01000045">
    <property type="protein sequence ID" value="RRR99899.1"/>
    <property type="molecule type" value="Genomic_DNA"/>
</dbReference>
<sequence>MTLLDSEKIAQIKDGADPEPVEAIARLLAACATVDQTKPLFETLEIEANKLGWPLDRDFAAVALQHYSAIASAKPVQLRMLSVAAGRAGWCASCATSGSEGISRSRHFKELEALLQKP</sequence>
<dbReference type="AlphaFoldDB" id="A0A3R8RYE2"/>